<proteinExistence type="predicted"/>
<dbReference type="OrthoDB" id="194599at2"/>
<dbReference type="InterPro" id="IPR036388">
    <property type="entry name" value="WH-like_DNA-bd_sf"/>
</dbReference>
<keyword evidence="7" id="KW-1185">Reference proteome</keyword>
<reference evidence="6 7" key="1">
    <citation type="submission" date="2018-06" db="EMBL/GenBank/DDBJ databases">
        <title>Genomic Encyclopedia of Type Strains, Phase IV (KMG-IV): sequencing the most valuable type-strain genomes for metagenomic binning, comparative biology and taxonomic classification.</title>
        <authorList>
            <person name="Goeker M."/>
        </authorList>
    </citation>
    <scope>NUCLEOTIDE SEQUENCE [LARGE SCALE GENOMIC DNA]</scope>
    <source>
        <strain evidence="6 7">DSM 25619</strain>
    </source>
</reference>
<dbReference type="PRINTS" id="PR00778">
    <property type="entry name" value="HTHARSR"/>
</dbReference>
<dbReference type="InterPro" id="IPR011991">
    <property type="entry name" value="ArsR-like_HTH"/>
</dbReference>
<dbReference type="PANTHER" id="PTHR43132">
    <property type="entry name" value="ARSENICAL RESISTANCE OPERON REPRESSOR ARSR-RELATED"/>
    <property type="match status" value="1"/>
</dbReference>
<evidence type="ECO:0000256" key="4">
    <source>
        <dbReference type="SAM" id="MobiDB-lite"/>
    </source>
</evidence>
<dbReference type="Gene3D" id="1.10.10.10">
    <property type="entry name" value="Winged helix-like DNA-binding domain superfamily/Winged helix DNA-binding domain"/>
    <property type="match status" value="1"/>
</dbReference>
<evidence type="ECO:0000256" key="2">
    <source>
        <dbReference type="ARBA" id="ARBA00023125"/>
    </source>
</evidence>
<dbReference type="InterPro" id="IPR001845">
    <property type="entry name" value="HTH_ArsR_DNA-bd_dom"/>
</dbReference>
<name>A0A366E7G0_9HYPH</name>
<sequence>MTKPVAARLCRSVTTASDLLKLIANANRLALVCYLMEQEAQVGELEAELRIPQPSLSQQLSILREAGAIACRRDGKTMIYSVADPRVEQIVLRLREIFDGLEDVTGRNGGNRPSSGVMPDLMPDLMFD</sequence>
<evidence type="ECO:0000259" key="5">
    <source>
        <dbReference type="PROSITE" id="PS50987"/>
    </source>
</evidence>
<dbReference type="EMBL" id="QNRH01000002">
    <property type="protein sequence ID" value="RBO97348.1"/>
    <property type="molecule type" value="Genomic_DNA"/>
</dbReference>
<dbReference type="SMART" id="SM00418">
    <property type="entry name" value="HTH_ARSR"/>
    <property type="match status" value="1"/>
</dbReference>
<dbReference type="Pfam" id="PF01022">
    <property type="entry name" value="HTH_5"/>
    <property type="match status" value="1"/>
</dbReference>
<organism evidence="6 7">
    <name type="scientific">Pseudochrobactrum asaccharolyticum</name>
    <dbReference type="NCBI Taxonomy" id="354351"/>
    <lineage>
        <taxon>Bacteria</taxon>
        <taxon>Pseudomonadati</taxon>
        <taxon>Pseudomonadota</taxon>
        <taxon>Alphaproteobacteria</taxon>
        <taxon>Hyphomicrobiales</taxon>
        <taxon>Brucellaceae</taxon>
        <taxon>Pseudochrobactrum</taxon>
    </lineage>
</organism>
<dbReference type="InterPro" id="IPR036390">
    <property type="entry name" value="WH_DNA-bd_sf"/>
</dbReference>
<accession>A0A366E7G0</accession>
<dbReference type="SUPFAM" id="SSF46785">
    <property type="entry name" value="Winged helix' DNA-binding domain"/>
    <property type="match status" value="1"/>
</dbReference>
<feature type="domain" description="HTH arsR-type" evidence="5">
    <location>
        <begin position="9"/>
        <end position="102"/>
    </location>
</feature>
<keyword evidence="1" id="KW-0805">Transcription regulation</keyword>
<dbReference type="Proteomes" id="UP000252893">
    <property type="component" value="Unassembled WGS sequence"/>
</dbReference>
<dbReference type="PROSITE" id="PS50987">
    <property type="entry name" value="HTH_ARSR_2"/>
    <property type="match status" value="1"/>
</dbReference>
<gene>
    <name evidence="6" type="ORF">DFR47_102130</name>
</gene>
<evidence type="ECO:0000256" key="1">
    <source>
        <dbReference type="ARBA" id="ARBA00023015"/>
    </source>
</evidence>
<evidence type="ECO:0000256" key="3">
    <source>
        <dbReference type="ARBA" id="ARBA00023163"/>
    </source>
</evidence>
<dbReference type="NCBIfam" id="NF033788">
    <property type="entry name" value="HTH_metalloreg"/>
    <property type="match status" value="1"/>
</dbReference>
<evidence type="ECO:0000313" key="6">
    <source>
        <dbReference type="EMBL" id="RBO97348.1"/>
    </source>
</evidence>
<evidence type="ECO:0000313" key="7">
    <source>
        <dbReference type="Proteomes" id="UP000252893"/>
    </source>
</evidence>
<keyword evidence="2 6" id="KW-0238">DNA-binding</keyword>
<dbReference type="GO" id="GO:0003677">
    <property type="term" value="F:DNA binding"/>
    <property type="evidence" value="ECO:0007669"/>
    <property type="project" value="UniProtKB-KW"/>
</dbReference>
<feature type="region of interest" description="Disordered" evidence="4">
    <location>
        <begin position="105"/>
        <end position="128"/>
    </location>
</feature>
<dbReference type="PANTHER" id="PTHR43132:SF2">
    <property type="entry name" value="ARSENICAL RESISTANCE OPERON REPRESSOR ARSR-RELATED"/>
    <property type="match status" value="1"/>
</dbReference>
<dbReference type="AlphaFoldDB" id="A0A366E7G0"/>
<protein>
    <submittedName>
        <fullName evidence="6">DNA-binding transcriptional ArsR family regulator</fullName>
    </submittedName>
</protein>
<keyword evidence="3" id="KW-0804">Transcription</keyword>
<dbReference type="GO" id="GO:0003700">
    <property type="term" value="F:DNA-binding transcription factor activity"/>
    <property type="evidence" value="ECO:0007669"/>
    <property type="project" value="InterPro"/>
</dbReference>
<dbReference type="CDD" id="cd00090">
    <property type="entry name" value="HTH_ARSR"/>
    <property type="match status" value="1"/>
</dbReference>
<dbReference type="InterPro" id="IPR051011">
    <property type="entry name" value="Metal_resp_trans_reg"/>
</dbReference>
<dbReference type="RefSeq" id="WP_113943373.1">
    <property type="nucleotide sequence ID" value="NZ_JBHEEG010000002.1"/>
</dbReference>
<comment type="caution">
    <text evidence="6">The sequence shown here is derived from an EMBL/GenBank/DDBJ whole genome shotgun (WGS) entry which is preliminary data.</text>
</comment>